<dbReference type="AlphaFoldDB" id="A0AAX4KWX8"/>
<feature type="transmembrane region" description="Helical" evidence="1">
    <location>
        <begin position="159"/>
        <end position="179"/>
    </location>
</feature>
<dbReference type="EMBL" id="CP146016">
    <property type="protein sequence ID" value="WWQ59333.1"/>
    <property type="molecule type" value="Genomic_DNA"/>
</dbReference>
<keyword evidence="1" id="KW-0812">Transmembrane</keyword>
<organism evidence="2 3">
    <name type="scientific">Sulfolobus tengchongensis</name>
    <dbReference type="NCBI Taxonomy" id="207809"/>
    <lineage>
        <taxon>Archaea</taxon>
        <taxon>Thermoproteota</taxon>
        <taxon>Thermoprotei</taxon>
        <taxon>Sulfolobales</taxon>
        <taxon>Sulfolobaceae</taxon>
        <taxon>Sulfolobus</taxon>
    </lineage>
</organism>
<proteinExistence type="predicted"/>
<dbReference type="GeneID" id="89336583"/>
<dbReference type="RefSeq" id="WP_338598413.1">
    <property type="nucleotide sequence ID" value="NZ_CP146016.1"/>
</dbReference>
<evidence type="ECO:0000313" key="2">
    <source>
        <dbReference type="EMBL" id="WWQ59333.1"/>
    </source>
</evidence>
<accession>A0AAX4KWX8</accession>
<dbReference type="Proteomes" id="UP001432202">
    <property type="component" value="Chromosome"/>
</dbReference>
<feature type="transmembrane region" description="Helical" evidence="1">
    <location>
        <begin position="111"/>
        <end position="132"/>
    </location>
</feature>
<protein>
    <submittedName>
        <fullName evidence="2">Uncharacterized protein</fullName>
    </submittedName>
</protein>
<sequence length="181" mass="20081">MSSTIKIVSPTSLITFFVPIIALIGAVLSKNFVFLDYVHVITGGTWTGIDLFMGVIMSRIMRSLEPQVRAEIIKRLVPLMLFFMPSLASVATTAGVYIGMDLGIFSISNRLILIAGIIVLILLIQGFGIFLPNEVRIYLELRKENPDVKKIIKLGMRNIYLSGSQVVFQIAIIFIMAMLTV</sequence>
<evidence type="ECO:0000256" key="1">
    <source>
        <dbReference type="SAM" id="Phobius"/>
    </source>
</evidence>
<feature type="transmembrane region" description="Helical" evidence="1">
    <location>
        <begin position="7"/>
        <end position="28"/>
    </location>
</feature>
<keyword evidence="3" id="KW-1185">Reference proteome</keyword>
<reference evidence="2 3" key="1">
    <citation type="submission" date="2024-02" db="EMBL/GenBank/DDBJ databases">
        <title>STSV induces naive adaptation in Sulfolobus.</title>
        <authorList>
            <person name="Xiang X."/>
            <person name="Song M."/>
        </authorList>
    </citation>
    <scope>NUCLEOTIDE SEQUENCE [LARGE SCALE GENOMIC DNA]</scope>
    <source>
        <strain evidence="2 3">RT2</strain>
    </source>
</reference>
<keyword evidence="1" id="KW-1133">Transmembrane helix</keyword>
<feature type="transmembrane region" description="Helical" evidence="1">
    <location>
        <begin position="76"/>
        <end position="99"/>
    </location>
</feature>
<name>A0AAX4KWX8_9CREN</name>
<gene>
    <name evidence="2" type="ORF">V6M85_07405</name>
</gene>
<feature type="transmembrane region" description="Helical" evidence="1">
    <location>
        <begin position="34"/>
        <end position="56"/>
    </location>
</feature>
<keyword evidence="1" id="KW-0472">Membrane</keyword>
<evidence type="ECO:0000313" key="3">
    <source>
        <dbReference type="Proteomes" id="UP001432202"/>
    </source>
</evidence>